<name>A0A381VQI2_9ZZZZ</name>
<dbReference type="InterPro" id="IPR014729">
    <property type="entry name" value="Rossmann-like_a/b/a_fold"/>
</dbReference>
<dbReference type="PRINTS" id="PR00987">
    <property type="entry name" value="TRNASYNTHGLU"/>
</dbReference>
<evidence type="ECO:0000256" key="1">
    <source>
        <dbReference type="ARBA" id="ARBA00007894"/>
    </source>
</evidence>
<dbReference type="GO" id="GO:0006424">
    <property type="term" value="P:glutamyl-tRNA aminoacylation"/>
    <property type="evidence" value="ECO:0007669"/>
    <property type="project" value="InterPro"/>
</dbReference>
<evidence type="ECO:0000256" key="5">
    <source>
        <dbReference type="ARBA" id="ARBA00022840"/>
    </source>
</evidence>
<feature type="domain" description="Aminoacyl-tRNA synthetase class I anticodon-binding" evidence="10">
    <location>
        <begin position="333"/>
        <end position="474"/>
    </location>
</feature>
<dbReference type="GO" id="GO:0005829">
    <property type="term" value="C:cytosol"/>
    <property type="evidence" value="ECO:0007669"/>
    <property type="project" value="TreeGrafter"/>
</dbReference>
<evidence type="ECO:0000313" key="11">
    <source>
        <dbReference type="EMBL" id="SVA41793.1"/>
    </source>
</evidence>
<dbReference type="GO" id="GO:0004818">
    <property type="term" value="F:glutamate-tRNA ligase activity"/>
    <property type="evidence" value="ECO:0007669"/>
    <property type="project" value="UniProtKB-EC"/>
</dbReference>
<dbReference type="InterPro" id="IPR049940">
    <property type="entry name" value="GluQ/Sye"/>
</dbReference>
<dbReference type="InterPro" id="IPR000924">
    <property type="entry name" value="Glu/Gln-tRNA-synth"/>
</dbReference>
<protein>
    <recommendedName>
        <fullName evidence="2">glutamate--tRNA ligase</fullName>
        <ecNumber evidence="2">6.1.1.17</ecNumber>
    </recommendedName>
    <alternativeName>
        <fullName evidence="8">Glutamyl-tRNA synthetase</fullName>
    </alternativeName>
</protein>
<dbReference type="GO" id="GO:0008270">
    <property type="term" value="F:zinc ion binding"/>
    <property type="evidence" value="ECO:0007669"/>
    <property type="project" value="InterPro"/>
</dbReference>
<dbReference type="SUPFAM" id="SSF48163">
    <property type="entry name" value="An anticodon-binding domain of class I aminoacyl-tRNA synthetases"/>
    <property type="match status" value="1"/>
</dbReference>
<dbReference type="InterPro" id="IPR033910">
    <property type="entry name" value="GluRS_core"/>
</dbReference>
<dbReference type="Pfam" id="PF00749">
    <property type="entry name" value="tRNA-synt_1c"/>
    <property type="match status" value="1"/>
</dbReference>
<dbReference type="GO" id="GO:0000049">
    <property type="term" value="F:tRNA binding"/>
    <property type="evidence" value="ECO:0007669"/>
    <property type="project" value="InterPro"/>
</dbReference>
<dbReference type="InterPro" id="IPR001412">
    <property type="entry name" value="aa-tRNA-synth_I_CS"/>
</dbReference>
<dbReference type="NCBIfam" id="TIGR00464">
    <property type="entry name" value="gltX_bact"/>
    <property type="match status" value="1"/>
</dbReference>
<evidence type="ECO:0000256" key="6">
    <source>
        <dbReference type="ARBA" id="ARBA00022917"/>
    </source>
</evidence>
<dbReference type="EC" id="6.1.1.17" evidence="2"/>
<dbReference type="CDD" id="cd00808">
    <property type="entry name" value="GluRS_core"/>
    <property type="match status" value="1"/>
</dbReference>
<dbReference type="EMBL" id="UINC01009315">
    <property type="protein sequence ID" value="SVA41793.1"/>
    <property type="molecule type" value="Genomic_DNA"/>
</dbReference>
<keyword evidence="5" id="KW-0067">ATP-binding</keyword>
<evidence type="ECO:0000256" key="8">
    <source>
        <dbReference type="ARBA" id="ARBA00030865"/>
    </source>
</evidence>
<dbReference type="InterPro" id="IPR004527">
    <property type="entry name" value="Glu-tRNA-ligase_bac/mito"/>
</dbReference>
<dbReference type="Gene3D" id="1.10.10.350">
    <property type="match status" value="1"/>
</dbReference>
<dbReference type="InterPro" id="IPR045462">
    <property type="entry name" value="aa-tRNA-synth_I_cd-bd"/>
</dbReference>
<dbReference type="PROSITE" id="PS00178">
    <property type="entry name" value="AA_TRNA_LIGASE_I"/>
    <property type="match status" value="1"/>
</dbReference>
<keyword evidence="4" id="KW-0547">Nucleotide-binding</keyword>
<dbReference type="SUPFAM" id="SSF52374">
    <property type="entry name" value="Nucleotidylyl transferase"/>
    <property type="match status" value="1"/>
</dbReference>
<sequence>VTVRTRFAPSPTGRLHLGNVRAAAFNWLLAKHHGGVFVLRIEDTDIDRNVAGGEEAILEDLRWLGLDWDEGPDIGGDYAPYRQSARDDHYSAAIEELLECDAAYACFCTAEELEGEAEEYGDGRTARRYSGKCRGLEIEERSDRILGGEAHVVRIAVPEDMQDIYIKDDVFGSISVATHEIEDFVIRRTDGRFTYNFAVVVDDIRMEISHVIRGVGHLSNTPKQAILFDALGAPRPVFGHLPTVLGADGKKLSKRLGATAVSKLRDEGLSSDAVLNYLSLLGWSHPEEKEVLTRPELIEAIGLERVGKSDTQLDEEKLRWISSRHLAIEELHELADHVRPFVNIARFPDALTNFQATVATLRTRLSSYGDINEHLGILYPDEVDSEETRKVMALDPGVREVLIAVRKRLLSVEDWEPGALDQAVRAGGKDAEARGAALFHPVRKLLIGSEKGPDLGNILAALGPTEALRRFDHGCG</sequence>
<dbReference type="Gene3D" id="3.40.50.620">
    <property type="entry name" value="HUPs"/>
    <property type="match status" value="1"/>
</dbReference>
<dbReference type="InterPro" id="IPR008925">
    <property type="entry name" value="aa_tRNA-synth_I_cd-bd_sf"/>
</dbReference>
<keyword evidence="3" id="KW-0436">Ligase</keyword>
<accession>A0A381VQI2</accession>
<organism evidence="11">
    <name type="scientific">marine metagenome</name>
    <dbReference type="NCBI Taxonomy" id="408172"/>
    <lineage>
        <taxon>unclassified sequences</taxon>
        <taxon>metagenomes</taxon>
        <taxon>ecological metagenomes</taxon>
    </lineage>
</organism>
<dbReference type="PANTHER" id="PTHR43311">
    <property type="entry name" value="GLUTAMATE--TRNA LIGASE"/>
    <property type="match status" value="1"/>
</dbReference>
<feature type="domain" description="Glutamyl/glutaminyl-tRNA synthetase class Ib catalytic" evidence="9">
    <location>
        <begin position="3"/>
        <end position="320"/>
    </location>
</feature>
<evidence type="ECO:0000259" key="10">
    <source>
        <dbReference type="Pfam" id="PF19269"/>
    </source>
</evidence>
<keyword evidence="7" id="KW-0030">Aminoacyl-tRNA synthetase</keyword>
<dbReference type="HAMAP" id="MF_00022">
    <property type="entry name" value="Glu_tRNA_synth_type1"/>
    <property type="match status" value="1"/>
</dbReference>
<evidence type="ECO:0000256" key="4">
    <source>
        <dbReference type="ARBA" id="ARBA00022741"/>
    </source>
</evidence>
<evidence type="ECO:0000256" key="7">
    <source>
        <dbReference type="ARBA" id="ARBA00023146"/>
    </source>
</evidence>
<dbReference type="InterPro" id="IPR020058">
    <property type="entry name" value="Glu/Gln-tRNA-synth_Ib_cat-dom"/>
</dbReference>
<gene>
    <name evidence="11" type="ORF">METZ01_LOCUS94647</name>
</gene>
<dbReference type="PANTHER" id="PTHR43311:SF2">
    <property type="entry name" value="GLUTAMATE--TRNA LIGASE, MITOCHONDRIAL-RELATED"/>
    <property type="match status" value="1"/>
</dbReference>
<feature type="non-terminal residue" evidence="11">
    <location>
        <position position="1"/>
    </location>
</feature>
<evidence type="ECO:0000256" key="2">
    <source>
        <dbReference type="ARBA" id="ARBA00012835"/>
    </source>
</evidence>
<dbReference type="Pfam" id="PF19269">
    <property type="entry name" value="Anticodon_2"/>
    <property type="match status" value="1"/>
</dbReference>
<dbReference type="InterPro" id="IPR020751">
    <property type="entry name" value="aa-tRNA-synth_I_codon-bd_sub2"/>
</dbReference>
<comment type="similarity">
    <text evidence="1">Belongs to the class-I aminoacyl-tRNA synthetase family. Glutamate--tRNA ligase type 1 subfamily.</text>
</comment>
<dbReference type="GO" id="GO:0005524">
    <property type="term" value="F:ATP binding"/>
    <property type="evidence" value="ECO:0007669"/>
    <property type="project" value="UniProtKB-KW"/>
</dbReference>
<evidence type="ECO:0000259" key="9">
    <source>
        <dbReference type="Pfam" id="PF00749"/>
    </source>
</evidence>
<keyword evidence="6" id="KW-0648">Protein biosynthesis</keyword>
<proteinExistence type="inferred from homology"/>
<evidence type="ECO:0000256" key="3">
    <source>
        <dbReference type="ARBA" id="ARBA00022598"/>
    </source>
</evidence>
<dbReference type="AlphaFoldDB" id="A0A381VQI2"/>
<reference evidence="11" key="1">
    <citation type="submission" date="2018-05" db="EMBL/GenBank/DDBJ databases">
        <authorList>
            <person name="Lanie J.A."/>
            <person name="Ng W.-L."/>
            <person name="Kazmierczak K.M."/>
            <person name="Andrzejewski T.M."/>
            <person name="Davidsen T.M."/>
            <person name="Wayne K.J."/>
            <person name="Tettelin H."/>
            <person name="Glass J.I."/>
            <person name="Rusch D."/>
            <person name="Podicherti R."/>
            <person name="Tsui H.-C.T."/>
            <person name="Winkler M.E."/>
        </authorList>
    </citation>
    <scope>NUCLEOTIDE SEQUENCE</scope>
</reference>